<name>A0A8J7FI19_9GAMM</name>
<dbReference type="EMBL" id="JADEYS010000011">
    <property type="protein sequence ID" value="MBE9398033.1"/>
    <property type="molecule type" value="Genomic_DNA"/>
</dbReference>
<accession>A0A8J7FI19</accession>
<proteinExistence type="predicted"/>
<gene>
    <name evidence="1" type="ORF">IOQ59_12265</name>
</gene>
<keyword evidence="2" id="KW-1185">Reference proteome</keyword>
<sequence>MDHHSSHNASDTSPEANLIALYPMVHELVGDAYFHLLAEHYLTHYAAITPPKLFGDRFGQLLLRHYMSHPELDKLAVLPELARLEWLMHDSEGSDDEYVLDTAQLDTVSPEEQPQICFHACPSIRLMYSRWPLFSIWMAHQQGKMEHLSDEGGEEWLCIHQQHEHGKHPVVVETLSEPMAQLLGAILKGYTMGQLSQMNLDLRHYLPLLVRKQWLDYFTLKKS</sequence>
<organism evidence="1 2">
    <name type="scientific">Pontibacterium sinense</name>
    <dbReference type="NCBI Taxonomy" id="2781979"/>
    <lineage>
        <taxon>Bacteria</taxon>
        <taxon>Pseudomonadati</taxon>
        <taxon>Pseudomonadota</taxon>
        <taxon>Gammaproteobacteria</taxon>
        <taxon>Oceanospirillales</taxon>
        <taxon>Oceanospirillaceae</taxon>
        <taxon>Pontibacterium</taxon>
    </lineage>
</organism>
<dbReference type="RefSeq" id="WP_193953667.1">
    <property type="nucleotide sequence ID" value="NZ_JADEYS010000011.1"/>
</dbReference>
<dbReference type="Proteomes" id="UP000640333">
    <property type="component" value="Unassembled WGS sequence"/>
</dbReference>
<comment type="caution">
    <text evidence="1">The sequence shown here is derived from an EMBL/GenBank/DDBJ whole genome shotgun (WGS) entry which is preliminary data.</text>
</comment>
<evidence type="ECO:0000313" key="1">
    <source>
        <dbReference type="EMBL" id="MBE9398033.1"/>
    </source>
</evidence>
<protein>
    <recommendedName>
        <fullName evidence="3">DNA-binding domain-containing protein</fullName>
    </recommendedName>
</protein>
<evidence type="ECO:0008006" key="3">
    <source>
        <dbReference type="Google" id="ProtNLM"/>
    </source>
</evidence>
<dbReference type="AlphaFoldDB" id="A0A8J7FI19"/>
<reference evidence="1" key="1">
    <citation type="submission" date="2020-10" db="EMBL/GenBank/DDBJ databases">
        <title>Bacterium isolated from coastal waters sediment.</title>
        <authorList>
            <person name="Chen R.-J."/>
            <person name="Lu D.-C."/>
            <person name="Zhu K.-L."/>
            <person name="Du Z.-J."/>
        </authorList>
    </citation>
    <scope>NUCLEOTIDE SEQUENCE</scope>
    <source>
        <strain evidence="1">N1Y112</strain>
    </source>
</reference>
<evidence type="ECO:0000313" key="2">
    <source>
        <dbReference type="Proteomes" id="UP000640333"/>
    </source>
</evidence>